<name>A0A6L2JS52_TANCI</name>
<evidence type="ECO:0000313" key="2">
    <source>
        <dbReference type="EMBL" id="GEU39928.1"/>
    </source>
</evidence>
<feature type="region of interest" description="Disordered" evidence="1">
    <location>
        <begin position="18"/>
        <end position="48"/>
    </location>
</feature>
<dbReference type="AlphaFoldDB" id="A0A6L2JS52"/>
<dbReference type="EMBL" id="BKCJ010001235">
    <property type="protein sequence ID" value="GEU39928.1"/>
    <property type="molecule type" value="Genomic_DNA"/>
</dbReference>
<proteinExistence type="predicted"/>
<evidence type="ECO:0000256" key="1">
    <source>
        <dbReference type="SAM" id="MobiDB-lite"/>
    </source>
</evidence>
<feature type="compositionally biased region" description="Polar residues" evidence="1">
    <location>
        <begin position="33"/>
        <end position="48"/>
    </location>
</feature>
<feature type="region of interest" description="Disordered" evidence="1">
    <location>
        <begin position="68"/>
        <end position="89"/>
    </location>
</feature>
<accession>A0A6L2JS52</accession>
<reference evidence="2" key="1">
    <citation type="journal article" date="2019" name="Sci. Rep.">
        <title>Draft genome of Tanacetum cinerariifolium, the natural source of mosquito coil.</title>
        <authorList>
            <person name="Yamashiro T."/>
            <person name="Shiraishi A."/>
            <person name="Satake H."/>
            <person name="Nakayama K."/>
        </authorList>
    </citation>
    <scope>NUCLEOTIDE SEQUENCE</scope>
</reference>
<organism evidence="2">
    <name type="scientific">Tanacetum cinerariifolium</name>
    <name type="common">Dalmatian daisy</name>
    <name type="synonym">Chrysanthemum cinerariifolium</name>
    <dbReference type="NCBI Taxonomy" id="118510"/>
    <lineage>
        <taxon>Eukaryota</taxon>
        <taxon>Viridiplantae</taxon>
        <taxon>Streptophyta</taxon>
        <taxon>Embryophyta</taxon>
        <taxon>Tracheophyta</taxon>
        <taxon>Spermatophyta</taxon>
        <taxon>Magnoliopsida</taxon>
        <taxon>eudicotyledons</taxon>
        <taxon>Gunneridae</taxon>
        <taxon>Pentapetalae</taxon>
        <taxon>asterids</taxon>
        <taxon>campanulids</taxon>
        <taxon>Asterales</taxon>
        <taxon>Asteraceae</taxon>
        <taxon>Asteroideae</taxon>
        <taxon>Anthemideae</taxon>
        <taxon>Anthemidinae</taxon>
        <taxon>Tanacetum</taxon>
    </lineage>
</organism>
<gene>
    <name evidence="2" type="ORF">Tci_011906</name>
</gene>
<feature type="region of interest" description="Disordered" evidence="1">
    <location>
        <begin position="175"/>
        <end position="198"/>
    </location>
</feature>
<sequence length="198" mass="22461">MPIWRKILNTCHLQNENDIETPSPILKPPSPCNEPQNKDSPIAHSNQLLPQPHSLSLIDPYIASILQLLSPPPPQGDNQTQPQPPPSLSREMRVDEINQLQDFSNLLAMYLQNHTTNSLPPTPSTPSMPHTITLNQVKHHAGYYPCCHYNQTQFIFLRKDLNWIEYLLTRPYPPLQVPRNYPTTTTSVSNSPPPNPTV</sequence>
<protein>
    <submittedName>
        <fullName evidence="2">Uncharacterized protein</fullName>
    </submittedName>
</protein>
<comment type="caution">
    <text evidence="2">The sequence shown here is derived from an EMBL/GenBank/DDBJ whole genome shotgun (WGS) entry which is preliminary data.</text>
</comment>